<reference evidence="1 2" key="1">
    <citation type="journal article" date="2009" name="Nature">
        <title>The Sorghum bicolor genome and the diversification of grasses.</title>
        <authorList>
            <person name="Paterson A.H."/>
            <person name="Bowers J.E."/>
            <person name="Bruggmann R."/>
            <person name="Dubchak I."/>
            <person name="Grimwood J."/>
            <person name="Gundlach H."/>
            <person name="Haberer G."/>
            <person name="Hellsten U."/>
            <person name="Mitros T."/>
            <person name="Poliakov A."/>
            <person name="Schmutz J."/>
            <person name="Spannagl M."/>
            <person name="Tang H."/>
            <person name="Wang X."/>
            <person name="Wicker T."/>
            <person name="Bharti A.K."/>
            <person name="Chapman J."/>
            <person name="Feltus F.A."/>
            <person name="Gowik U."/>
            <person name="Grigoriev I.V."/>
            <person name="Lyons E."/>
            <person name="Maher C.A."/>
            <person name="Martis M."/>
            <person name="Narechania A."/>
            <person name="Otillar R.P."/>
            <person name="Penning B.W."/>
            <person name="Salamov A.A."/>
            <person name="Wang Y."/>
            <person name="Zhang L."/>
            <person name="Carpita N.C."/>
            <person name="Freeling M."/>
            <person name="Gingle A.R."/>
            <person name="Hash C.T."/>
            <person name="Keller B."/>
            <person name="Klein P."/>
            <person name="Kresovich S."/>
            <person name="McCann M.C."/>
            <person name="Ming R."/>
            <person name="Peterson D.G."/>
            <person name="Mehboob-ur-Rahman"/>
            <person name="Ware D."/>
            <person name="Westhoff P."/>
            <person name="Mayer K.F."/>
            <person name="Messing J."/>
            <person name="Rokhsar D.S."/>
        </authorList>
    </citation>
    <scope>NUCLEOTIDE SEQUENCE [LARGE SCALE GENOMIC DNA]</scope>
    <source>
        <strain evidence="2">cv. BTx623</strain>
    </source>
</reference>
<proteinExistence type="predicted"/>
<dbReference type="AlphaFoldDB" id="A0A1W0W0L1"/>
<dbReference type="Proteomes" id="UP000000768">
    <property type="component" value="Chromosome 3"/>
</dbReference>
<gene>
    <name evidence="1" type="ORF">SORBI_3003G367350</name>
</gene>
<dbReference type="InParanoid" id="A0A1W0W0L1"/>
<organism evidence="1 2">
    <name type="scientific">Sorghum bicolor</name>
    <name type="common">Sorghum</name>
    <name type="synonym">Sorghum vulgare</name>
    <dbReference type="NCBI Taxonomy" id="4558"/>
    <lineage>
        <taxon>Eukaryota</taxon>
        <taxon>Viridiplantae</taxon>
        <taxon>Streptophyta</taxon>
        <taxon>Embryophyta</taxon>
        <taxon>Tracheophyta</taxon>
        <taxon>Spermatophyta</taxon>
        <taxon>Magnoliopsida</taxon>
        <taxon>Liliopsida</taxon>
        <taxon>Poales</taxon>
        <taxon>Poaceae</taxon>
        <taxon>PACMAD clade</taxon>
        <taxon>Panicoideae</taxon>
        <taxon>Andropogonodae</taxon>
        <taxon>Andropogoneae</taxon>
        <taxon>Sorghinae</taxon>
        <taxon>Sorghum</taxon>
    </lineage>
</organism>
<dbReference type="Gramene" id="OQU87917">
    <property type="protein sequence ID" value="OQU87917"/>
    <property type="gene ID" value="SORBI_3003G367350"/>
</dbReference>
<reference evidence="2" key="2">
    <citation type="journal article" date="2018" name="Plant J.">
        <title>The Sorghum bicolor reference genome: improved assembly, gene annotations, a transcriptome atlas, and signatures of genome organization.</title>
        <authorList>
            <person name="McCormick R.F."/>
            <person name="Truong S.K."/>
            <person name="Sreedasyam A."/>
            <person name="Jenkins J."/>
            <person name="Shu S."/>
            <person name="Sims D."/>
            <person name="Kennedy M."/>
            <person name="Amirebrahimi M."/>
            <person name="Weers B.D."/>
            <person name="McKinley B."/>
            <person name="Mattison A."/>
            <person name="Morishige D.T."/>
            <person name="Grimwood J."/>
            <person name="Schmutz J."/>
            <person name="Mullet J.E."/>
        </authorList>
    </citation>
    <scope>NUCLEOTIDE SEQUENCE [LARGE SCALE GENOMIC DNA]</scope>
    <source>
        <strain evidence="2">cv. BTx623</strain>
    </source>
</reference>
<dbReference type="EMBL" id="CM000762">
    <property type="protein sequence ID" value="OQU87917.1"/>
    <property type="molecule type" value="Genomic_DNA"/>
</dbReference>
<evidence type="ECO:0000313" key="2">
    <source>
        <dbReference type="Proteomes" id="UP000000768"/>
    </source>
</evidence>
<name>A0A1W0W0L1_SORBI</name>
<sequence length="96" mass="10808">MHALDCLTKTCRFFGPSVPQVAIGHFFQWLVMAIPKLAGYSSAFWPLNGLRSLGKIKVRNIVFRACGDMRDTHTRVVVLYVSLDTNKSFSIVSWST</sequence>
<evidence type="ECO:0000313" key="1">
    <source>
        <dbReference type="EMBL" id="OQU87917.1"/>
    </source>
</evidence>
<protein>
    <submittedName>
        <fullName evidence="1">Uncharacterized protein</fullName>
    </submittedName>
</protein>
<accession>A0A1W0W0L1</accession>
<keyword evidence="2" id="KW-1185">Reference proteome</keyword>